<gene>
    <name evidence="1" type="ORF">HF577_19225</name>
</gene>
<reference evidence="1 2" key="1">
    <citation type="submission" date="2020-04" db="EMBL/GenBank/DDBJ databases">
        <authorList>
            <person name="Klaysubun C."/>
            <person name="Duangmal K."/>
            <person name="Lipun K."/>
        </authorList>
    </citation>
    <scope>NUCLEOTIDE SEQUENCE [LARGE SCALE GENOMIC DNA]</scope>
    <source>
        <strain evidence="1 2">JCM 11839</strain>
    </source>
</reference>
<dbReference type="PROSITE" id="PS51257">
    <property type="entry name" value="PROKAR_LIPOPROTEIN"/>
    <property type="match status" value="1"/>
</dbReference>
<keyword evidence="2" id="KW-1185">Reference proteome</keyword>
<dbReference type="RefSeq" id="WP_169397279.1">
    <property type="nucleotide sequence ID" value="NZ_BAAAJH010000006.1"/>
</dbReference>
<evidence type="ECO:0000313" key="1">
    <source>
        <dbReference type="EMBL" id="NMH79212.1"/>
    </source>
</evidence>
<dbReference type="PANTHER" id="PTHR43649">
    <property type="entry name" value="ARABINOSE-BINDING PROTEIN-RELATED"/>
    <property type="match status" value="1"/>
</dbReference>
<dbReference type="InterPro" id="IPR050490">
    <property type="entry name" value="Bact_solute-bd_prot1"/>
</dbReference>
<dbReference type="Proteomes" id="UP001296706">
    <property type="component" value="Unassembled WGS sequence"/>
</dbReference>
<accession>A0ABX1RFP5</accession>
<dbReference type="PANTHER" id="PTHR43649:SF12">
    <property type="entry name" value="DIACETYLCHITOBIOSE BINDING PROTEIN DASA"/>
    <property type="match status" value="1"/>
</dbReference>
<dbReference type="Pfam" id="PF13416">
    <property type="entry name" value="SBP_bac_8"/>
    <property type="match status" value="1"/>
</dbReference>
<dbReference type="InterPro" id="IPR006059">
    <property type="entry name" value="SBP"/>
</dbReference>
<dbReference type="Gene3D" id="3.40.190.10">
    <property type="entry name" value="Periplasmic binding protein-like II"/>
    <property type="match status" value="2"/>
</dbReference>
<protein>
    <submittedName>
        <fullName evidence="1">Carbohydrate ABC transporter substrate-binding protein</fullName>
    </submittedName>
</protein>
<organism evidence="1 2">
    <name type="scientific">Pseudonocardia xinjiangensis</name>
    <dbReference type="NCBI Taxonomy" id="75289"/>
    <lineage>
        <taxon>Bacteria</taxon>
        <taxon>Bacillati</taxon>
        <taxon>Actinomycetota</taxon>
        <taxon>Actinomycetes</taxon>
        <taxon>Pseudonocardiales</taxon>
        <taxon>Pseudonocardiaceae</taxon>
        <taxon>Pseudonocardia</taxon>
    </lineage>
</organism>
<comment type="caution">
    <text evidence="1">The sequence shown here is derived from an EMBL/GenBank/DDBJ whole genome shotgun (WGS) entry which is preliminary data.</text>
</comment>
<dbReference type="EMBL" id="JAAXKY010000062">
    <property type="protein sequence ID" value="NMH79212.1"/>
    <property type="molecule type" value="Genomic_DNA"/>
</dbReference>
<sequence length="428" mass="45213">MRATGTRAAAGLIGAAVLLLTACGGGSDSQDGPVELRFSWWGNEQRAQATERAIAAFEAAHPGITVTGEYADFNAYFDRIATSVAANDAPDVITMGGAYPREYGDRGALLDLAEVSQYLDLGKLDEAATSNGRFDGVQYGVPTGVNSYGVVVNPAVFEAAGVSLPDDTTWTWADFERIAAQISAAAPEGTYGAEDPTSADALDLYSRQSNEGLYTPDGKLAISAATVTTWWEMTSRMRNAGATPPATLTVELGGQPAPEQTLMGRGLSGMRLDWSNRLAAMRTASGAPLVMMRAPSESAGRQPGMWLQASQLYTISSRTEHPEEAAQLVDFLVNDPAAGREILTDRGIPANPEVRDAISGAFNENQKVEAEFIDRISEQVGPPLVVGPVGSTDTRSILERIGSDVLFDRATPADAAARFVDEVTAAIS</sequence>
<evidence type="ECO:0000313" key="2">
    <source>
        <dbReference type="Proteomes" id="UP001296706"/>
    </source>
</evidence>
<name>A0ABX1RFP5_9PSEU</name>
<proteinExistence type="predicted"/>
<dbReference type="SUPFAM" id="SSF53850">
    <property type="entry name" value="Periplasmic binding protein-like II"/>
    <property type="match status" value="1"/>
</dbReference>